<feature type="compositionally biased region" description="Low complexity" evidence="2">
    <location>
        <begin position="235"/>
        <end position="249"/>
    </location>
</feature>
<sequence>MDVKLKKCVLHVLVVLAVSHTCLSAAAALDLQENCILSFVVPRDKVKSSCDMEERVSRRLNAMETKVTLYKQHVMELQEQLQKERDSHTHRVDELQSRLARAESHEDELFQKRIQALEEEVRKLRTTTMLPPSSGAKTTLSYSLNEKSSTAGVVMTGRTKEEEDKAVLNLVKTVVHSEVKKLFDNYTQYVGRYVRDQALAFNQIISMVPRNDQSFPPPDPSKWMSSRAGGDDTRTSSGTTPPAPPDSDLALLNELEGIRNKINSTGKRLADHVEKVLQNVTAAAADLTTPPANVALSLEAAAVTSSSDDVEPDGSLLDVNDTASGDANDTTSDHNITLSFTDVGGSRTDPAEGVTPKNVHVAEGGVVSAKDASKTAQSRMSHNTGGSDMTKIESDSQDKEGSANGAAEAGGNQSTWEENMVHDQSHAQWVQVMLRTEIQSILQQQVDEVLSLVSKHSAMVDSRLEDQEKRFSQLEERLAADVKHLDQLVNSLKLELTSVSQGVQTLYQRTEKTSELEDTVAELKKNISMEGNSRLLATLLDEQGKKVRKLERLTEIYQQSLEHYRNETKLEYRDLKERLTKESGVVKSLNQALYTNITSEVKQANLQLNTTMKKQIEEVKQRVQVMEDNSLLLQIDLSSFERQLKSKSSKSERDISRLTDDVNDLKQKTRNLQRTLSKTESDQEHLSHVVNSTSTEVQNLKMEVKLNVLDDWLPYNFDYMKSRTDCFGEQFVRKSGFKTGRLVGVVLCSHNRYKIFLGQSLTDTFKNIGDDSGMGEDHCEFVNASQRSAVKVSPFRTSTDTEPVRIYPVVYLSCLGSSYSTGYVRTRWGQEPRPELINIIRPSPVWYECGVTIP</sequence>
<dbReference type="PANTHER" id="PTHR23197">
    <property type="entry name" value="TARSH-RELATED FIBRONECTIN DOMAIN-CONTAINING"/>
    <property type="match status" value="1"/>
</dbReference>
<name>A0ABD0JYM2_9CAEN</name>
<feature type="compositionally biased region" description="Low complexity" evidence="2">
    <location>
        <begin position="402"/>
        <end position="411"/>
    </location>
</feature>
<feature type="compositionally biased region" description="Basic and acidic residues" evidence="2">
    <location>
        <begin position="390"/>
        <end position="401"/>
    </location>
</feature>
<feature type="region of interest" description="Disordered" evidence="2">
    <location>
        <begin position="304"/>
        <end position="411"/>
    </location>
</feature>
<keyword evidence="3" id="KW-0732">Signal</keyword>
<dbReference type="PANTHER" id="PTHR23197:SF11">
    <property type="entry name" value="RE03558P"/>
    <property type="match status" value="1"/>
</dbReference>
<feature type="compositionally biased region" description="Polar residues" evidence="2">
    <location>
        <begin position="321"/>
        <end position="340"/>
    </location>
</feature>
<evidence type="ECO:0000313" key="5">
    <source>
        <dbReference type="EMBL" id="KAK7479807.1"/>
    </source>
</evidence>
<evidence type="ECO:0000313" key="6">
    <source>
        <dbReference type="Proteomes" id="UP001519460"/>
    </source>
</evidence>
<accession>A0ABD0JYM2</accession>
<keyword evidence="1" id="KW-0175">Coiled coil</keyword>
<feature type="domain" description="Target of Nesh-SH3/FNDC1 C-terminal" evidence="4">
    <location>
        <begin position="712"/>
        <end position="854"/>
    </location>
</feature>
<feature type="chain" id="PRO_5044890247" description="Target of Nesh-SH3/FNDC1 C-terminal domain-containing protein" evidence="3">
    <location>
        <begin position="29"/>
        <end position="854"/>
    </location>
</feature>
<proteinExistence type="predicted"/>
<dbReference type="EMBL" id="JACVVK020000295">
    <property type="protein sequence ID" value="KAK7479807.1"/>
    <property type="molecule type" value="Genomic_DNA"/>
</dbReference>
<feature type="coiled-coil region" evidence="1">
    <location>
        <begin position="60"/>
        <end position="127"/>
    </location>
</feature>
<dbReference type="AlphaFoldDB" id="A0ABD0JYM2"/>
<dbReference type="Pfam" id="PF21731">
    <property type="entry name" value="TARSH_C"/>
    <property type="match status" value="1"/>
</dbReference>
<evidence type="ECO:0000259" key="4">
    <source>
        <dbReference type="Pfam" id="PF21731"/>
    </source>
</evidence>
<comment type="caution">
    <text evidence="5">The sequence shown here is derived from an EMBL/GenBank/DDBJ whole genome shotgun (WGS) entry which is preliminary data.</text>
</comment>
<feature type="region of interest" description="Disordered" evidence="2">
    <location>
        <begin position="209"/>
        <end position="249"/>
    </location>
</feature>
<evidence type="ECO:0000256" key="2">
    <source>
        <dbReference type="SAM" id="MobiDB-lite"/>
    </source>
</evidence>
<reference evidence="5 6" key="1">
    <citation type="journal article" date="2023" name="Sci. Data">
        <title>Genome assembly of the Korean intertidal mud-creeper Batillaria attramentaria.</title>
        <authorList>
            <person name="Patra A.K."/>
            <person name="Ho P.T."/>
            <person name="Jun S."/>
            <person name="Lee S.J."/>
            <person name="Kim Y."/>
            <person name="Won Y.J."/>
        </authorList>
    </citation>
    <scope>NUCLEOTIDE SEQUENCE [LARGE SCALE GENOMIC DNA]</scope>
    <source>
        <strain evidence="5">Wonlab-2016</strain>
    </source>
</reference>
<feature type="signal peptide" evidence="3">
    <location>
        <begin position="1"/>
        <end position="28"/>
    </location>
</feature>
<evidence type="ECO:0000256" key="3">
    <source>
        <dbReference type="SAM" id="SignalP"/>
    </source>
</evidence>
<organism evidence="5 6">
    <name type="scientific">Batillaria attramentaria</name>
    <dbReference type="NCBI Taxonomy" id="370345"/>
    <lineage>
        <taxon>Eukaryota</taxon>
        <taxon>Metazoa</taxon>
        <taxon>Spiralia</taxon>
        <taxon>Lophotrochozoa</taxon>
        <taxon>Mollusca</taxon>
        <taxon>Gastropoda</taxon>
        <taxon>Caenogastropoda</taxon>
        <taxon>Sorbeoconcha</taxon>
        <taxon>Cerithioidea</taxon>
        <taxon>Batillariidae</taxon>
        <taxon>Batillaria</taxon>
    </lineage>
</organism>
<gene>
    <name evidence="5" type="ORF">BaRGS_00028987</name>
</gene>
<feature type="compositionally biased region" description="Polar residues" evidence="2">
    <location>
        <begin position="374"/>
        <end position="387"/>
    </location>
</feature>
<evidence type="ECO:0000256" key="1">
    <source>
        <dbReference type="SAM" id="Coils"/>
    </source>
</evidence>
<dbReference type="InterPro" id="IPR049109">
    <property type="entry name" value="TARSH/FNDC1_C"/>
</dbReference>
<keyword evidence="6" id="KW-1185">Reference proteome</keyword>
<feature type="coiled-coil region" evidence="1">
    <location>
        <begin position="609"/>
        <end position="682"/>
    </location>
</feature>
<dbReference type="Proteomes" id="UP001519460">
    <property type="component" value="Unassembled WGS sequence"/>
</dbReference>
<protein>
    <recommendedName>
        <fullName evidence="4">Target of Nesh-SH3/FNDC1 C-terminal domain-containing protein</fullName>
    </recommendedName>
</protein>